<protein>
    <submittedName>
        <fullName evidence="1">Uncharacterized protein</fullName>
    </submittedName>
</protein>
<comment type="caution">
    <text evidence="1">The sequence shown here is derived from an EMBL/GenBank/DDBJ whole genome shotgun (WGS) entry which is preliminary data.</text>
</comment>
<dbReference type="EMBL" id="CAJJDM010000041">
    <property type="protein sequence ID" value="CAD8068357.1"/>
    <property type="molecule type" value="Genomic_DNA"/>
</dbReference>
<reference evidence="1" key="1">
    <citation type="submission" date="2021-01" db="EMBL/GenBank/DDBJ databases">
        <authorList>
            <consortium name="Genoscope - CEA"/>
            <person name="William W."/>
        </authorList>
    </citation>
    <scope>NUCLEOTIDE SEQUENCE</scope>
</reference>
<sequence length="132" mass="15744">MQKTPQRGRINLFNHLLQRRSLSSKQKTKRLNGIYIEGIRAPLDQRIQKAKQNKLQIKTEYLDYFVFETNETTIMPQTKMSSQRQPAIYNLQFTINKQLAKQKRIIRQPCDSFYTIQIYSKSLDKSEGRQFK</sequence>
<name>A0A8S1LKZ0_PARPR</name>
<evidence type="ECO:0000313" key="2">
    <source>
        <dbReference type="Proteomes" id="UP000688137"/>
    </source>
</evidence>
<dbReference type="AlphaFoldDB" id="A0A8S1LKZ0"/>
<dbReference type="Proteomes" id="UP000688137">
    <property type="component" value="Unassembled WGS sequence"/>
</dbReference>
<gene>
    <name evidence="1" type="ORF">PPRIM_AZ9-3.1.T0420118</name>
</gene>
<evidence type="ECO:0000313" key="1">
    <source>
        <dbReference type="EMBL" id="CAD8068357.1"/>
    </source>
</evidence>
<keyword evidence="2" id="KW-1185">Reference proteome</keyword>
<dbReference type="OMA" id="RINLFNH"/>
<accession>A0A8S1LKZ0</accession>
<proteinExistence type="predicted"/>
<organism evidence="1 2">
    <name type="scientific">Paramecium primaurelia</name>
    <dbReference type="NCBI Taxonomy" id="5886"/>
    <lineage>
        <taxon>Eukaryota</taxon>
        <taxon>Sar</taxon>
        <taxon>Alveolata</taxon>
        <taxon>Ciliophora</taxon>
        <taxon>Intramacronucleata</taxon>
        <taxon>Oligohymenophorea</taxon>
        <taxon>Peniculida</taxon>
        <taxon>Parameciidae</taxon>
        <taxon>Paramecium</taxon>
    </lineage>
</organism>